<proteinExistence type="predicted"/>
<dbReference type="OrthoDB" id="2499837at2759"/>
<sequence length="214" mass="23532">MFKFITNIIEGGYSDLLHFEGFFKASHTLMTHSSIPPGRLDLGSDDHRDLRLVYKTSTIPKLTRGKVYWSQGAVVGCSRHEMPFLQCHELECPQENSQSITREIINITGVGTIVAKIDSQGGFLDLFVQHEVGIRTAFGDKVIMVKYVVNKSQCGEGVSLLLKPGQRGQFMGVLAGWDRNNGTMVVDMRGETAPPATIKTFCKSPASHSVPSTS</sequence>
<dbReference type="Proteomes" id="UP000324748">
    <property type="component" value="Unassembled WGS sequence"/>
</dbReference>
<dbReference type="EMBL" id="VSWC01000028">
    <property type="protein sequence ID" value="KAA1108473.1"/>
    <property type="molecule type" value="Genomic_DNA"/>
</dbReference>
<comment type="caution">
    <text evidence="1">The sequence shown here is derived from an EMBL/GenBank/DDBJ whole genome shotgun (WGS) entry which is preliminary data.</text>
</comment>
<evidence type="ECO:0000313" key="1">
    <source>
        <dbReference type="EMBL" id="KAA1108473.1"/>
    </source>
</evidence>
<evidence type="ECO:0000313" key="2">
    <source>
        <dbReference type="Proteomes" id="UP000324748"/>
    </source>
</evidence>
<accession>A0A5B0Q5S8</accession>
<organism evidence="1 2">
    <name type="scientific">Puccinia graminis f. sp. tritici</name>
    <dbReference type="NCBI Taxonomy" id="56615"/>
    <lineage>
        <taxon>Eukaryota</taxon>
        <taxon>Fungi</taxon>
        <taxon>Dikarya</taxon>
        <taxon>Basidiomycota</taxon>
        <taxon>Pucciniomycotina</taxon>
        <taxon>Pucciniomycetes</taxon>
        <taxon>Pucciniales</taxon>
        <taxon>Pucciniaceae</taxon>
        <taxon>Puccinia</taxon>
    </lineage>
</organism>
<dbReference type="AlphaFoldDB" id="A0A5B0Q5S8"/>
<gene>
    <name evidence="1" type="ORF">PGT21_013763</name>
</gene>
<protein>
    <submittedName>
        <fullName evidence="1">Uncharacterized protein</fullName>
    </submittedName>
</protein>
<name>A0A5B0Q5S8_PUCGR</name>
<reference evidence="1 2" key="1">
    <citation type="submission" date="2019-05" db="EMBL/GenBank/DDBJ databases">
        <title>Emergence of the Ug99 lineage of the wheat stem rust pathogen through somatic hybridization.</title>
        <authorList>
            <person name="Li F."/>
            <person name="Upadhyaya N.M."/>
            <person name="Sperschneider J."/>
            <person name="Matny O."/>
            <person name="Nguyen-Phuc H."/>
            <person name="Mago R."/>
            <person name="Raley C."/>
            <person name="Miller M.E."/>
            <person name="Silverstein K.A.T."/>
            <person name="Henningsen E."/>
            <person name="Hirsch C.D."/>
            <person name="Visser B."/>
            <person name="Pretorius Z.A."/>
            <person name="Steffenson B.J."/>
            <person name="Schwessinger B."/>
            <person name="Dodds P.N."/>
            <person name="Figueroa M."/>
        </authorList>
    </citation>
    <scope>NUCLEOTIDE SEQUENCE [LARGE SCALE GENOMIC DNA]</scope>
    <source>
        <strain evidence="1">21-0</strain>
    </source>
</reference>
<keyword evidence="2" id="KW-1185">Reference proteome</keyword>